<sequence>MLPLELMLAIAIPIIGLALAGYNAASVLGIKPGKRELTDINMLIAEGAKTFLMREYKTILPTGVVLTVLIWAAYYVLFPKPINGLMSGLAALAFALGAIGSAAAGYIGMYVTTRSAAKTAWMARNGMGAALSTSFKAGTVMGLSLASIALLVITILYMAYSSVLPTPLWAEAMAPVAFGASLVSLFIRVAGGIYTKAADWGADIVGKVEAGIPEDDPRNPGVIADNVGDNVGDCAGMASDVYESFIVVLAGALLLAAVFGLSSTLIRLSVMIATLTLISTLVGVQVVRGEVKGKSLASAAMGKLNMALYTTIIVAAILVAIYAFVAFPLMEATAIFISDLLGMITAIVVLYVTEYFTHYTFPPVRNIATQATLSASNVIVAGYSYGLLSAVPTILMVVTALGASYVLGSMYIPPGGVRGGIFGTAIASVGLLSLAGIVISLDSYGPVSDNAGGLVEMTGMEDVREITDSLDAIGNTFKATTKGYAIASAGLAALILFIGFIYEVVERMVQIKGIPLTIQTLTGYFGELTVVDPRIIIGALVGVALVYFFSSSTLSSVGKAAGELVEEIRRQFRSKKILELWPQEKPDYNRAIDIVTSHALRSFLIPGLSAVIIPIVLGLALGWIGLVGLIFGVIIAGFPRALLMANAGGAWDNAKKYIEIEGLVINGQRFGKKSEPHKNAVVGDVVGDPFKDTTGPSLNPLIKVVNTVSIVFAPLIAYVSLINPAAIPIIHIILVVISAL</sequence>
<comment type="subcellular location">
    <subcellularLocation>
        <location evidence="9">Cell membrane</location>
        <topology evidence="9">Multi-pass membrane protein</topology>
    </subcellularLocation>
    <subcellularLocation>
        <location evidence="1">Endomembrane system</location>
        <topology evidence="1">Multi-pass membrane protein</topology>
    </subcellularLocation>
</comment>
<keyword evidence="11" id="KW-1185">Reference proteome</keyword>
<dbReference type="RefSeq" id="WP_188603764.1">
    <property type="nucleotide sequence ID" value="NZ_AP026830.1"/>
</dbReference>
<comment type="catalytic activity">
    <reaction evidence="9">
        <text>diphosphate + H2O + H(+)(in) = 2 phosphate + 2 H(+)(out)</text>
        <dbReference type="Rhea" id="RHEA:13973"/>
        <dbReference type="ChEBI" id="CHEBI:15377"/>
        <dbReference type="ChEBI" id="CHEBI:15378"/>
        <dbReference type="ChEBI" id="CHEBI:33019"/>
        <dbReference type="ChEBI" id="CHEBI:43474"/>
        <dbReference type="EC" id="7.1.3.1"/>
    </reaction>
</comment>
<proteinExistence type="inferred from homology"/>
<dbReference type="NCBIfam" id="TIGR01104">
    <property type="entry name" value="V_PPase"/>
    <property type="match status" value="1"/>
</dbReference>
<feature type="transmembrane region" description="Helical" evidence="9">
    <location>
        <begin position="307"/>
        <end position="327"/>
    </location>
</feature>
<feature type="transmembrane region" description="Helical" evidence="9">
    <location>
        <begin position="611"/>
        <end position="638"/>
    </location>
</feature>
<dbReference type="GeneID" id="76207200"/>
<organism evidence="10 11">
    <name type="scientific">Vulcanisaeta souniana JCM 11219</name>
    <dbReference type="NCBI Taxonomy" id="1293586"/>
    <lineage>
        <taxon>Archaea</taxon>
        <taxon>Thermoproteota</taxon>
        <taxon>Thermoprotei</taxon>
        <taxon>Thermoproteales</taxon>
        <taxon>Thermoproteaceae</taxon>
        <taxon>Vulcanisaeta</taxon>
    </lineage>
</organism>
<dbReference type="PIRSF" id="PIRSF001265">
    <property type="entry name" value="H+-PPase"/>
    <property type="match status" value="1"/>
</dbReference>
<feature type="transmembrane region" description="Helical" evidence="9">
    <location>
        <begin position="715"/>
        <end position="737"/>
    </location>
</feature>
<keyword evidence="3 9" id="KW-0812">Transmembrane</keyword>
<protein>
    <recommendedName>
        <fullName evidence="9">K(+)-insensitive pyrophosphate-energized proton pump</fullName>
        <ecNumber evidence="9">7.1.3.1</ecNumber>
    </recommendedName>
    <alternativeName>
        <fullName evidence="9">Membrane-bound proton-translocating pyrophosphatase</fullName>
    </alternativeName>
    <alternativeName>
        <fullName evidence="9">Pyrophosphate-energized inorganic pyrophosphatase</fullName>
        <shortName evidence="9">H(+)-PPase</shortName>
    </alternativeName>
</protein>
<dbReference type="EC" id="7.1.3.1" evidence="9"/>
<evidence type="ECO:0000256" key="7">
    <source>
        <dbReference type="ARBA" id="ARBA00023065"/>
    </source>
</evidence>
<feature type="transmembrane region" description="Helical" evidence="9">
    <location>
        <begin position="420"/>
        <end position="441"/>
    </location>
</feature>
<feature type="transmembrane region" description="Helical" evidence="9">
    <location>
        <begin position="6"/>
        <end position="25"/>
    </location>
</feature>
<dbReference type="InterPro" id="IPR004131">
    <property type="entry name" value="PPase-energised_H-pump"/>
</dbReference>
<dbReference type="Pfam" id="PF03030">
    <property type="entry name" value="H_PPase"/>
    <property type="match status" value="1"/>
</dbReference>
<comment type="subunit">
    <text evidence="9">Homodimer.</text>
</comment>
<keyword evidence="7 9" id="KW-0406">Ion transport</keyword>
<evidence type="ECO:0000256" key="5">
    <source>
        <dbReference type="ARBA" id="ARBA00022967"/>
    </source>
</evidence>
<comment type="function">
    <text evidence="9">Proton pump that utilizes the energy of pyrophosphate hydrolysis as the driving force for proton movement across the membrane. Generates a proton motive force.</text>
</comment>
<evidence type="ECO:0000256" key="3">
    <source>
        <dbReference type="ARBA" id="ARBA00022692"/>
    </source>
</evidence>
<feature type="transmembrane region" description="Helical" evidence="9">
    <location>
        <begin position="89"/>
        <end position="112"/>
    </location>
</feature>
<evidence type="ECO:0000313" key="11">
    <source>
        <dbReference type="Proteomes" id="UP001060771"/>
    </source>
</evidence>
<evidence type="ECO:0000256" key="2">
    <source>
        <dbReference type="ARBA" id="ARBA00022448"/>
    </source>
</evidence>
<evidence type="ECO:0000256" key="1">
    <source>
        <dbReference type="ARBA" id="ARBA00004127"/>
    </source>
</evidence>
<keyword evidence="9" id="KW-1003">Cell membrane</keyword>
<feature type="transmembrane region" description="Helical" evidence="9">
    <location>
        <begin position="333"/>
        <end position="352"/>
    </location>
</feature>
<name>A0ABN6SRU6_9CREN</name>
<comment type="cofactor">
    <cofactor evidence="9">
        <name>Mg(2+)</name>
        <dbReference type="ChEBI" id="CHEBI:18420"/>
    </cofactor>
</comment>
<feature type="transmembrane region" description="Helical" evidence="9">
    <location>
        <begin position="133"/>
        <end position="160"/>
    </location>
</feature>
<gene>
    <name evidence="9" type="primary">hppA</name>
    <name evidence="10" type="ORF">Vsou_16530</name>
</gene>
<feature type="transmembrane region" description="Helical" evidence="9">
    <location>
        <begin position="59"/>
        <end position="77"/>
    </location>
</feature>
<comment type="caution">
    <text evidence="9">Lacks conserved residue(s) required for the propagation of feature annotation.</text>
</comment>
<keyword evidence="8 9" id="KW-0472">Membrane</keyword>
<reference evidence="11" key="1">
    <citation type="submission" date="2022-09" db="EMBL/GenBank/DDBJ databases">
        <title>Complete genome sequence of Vulcanisaeta souniana.</title>
        <authorList>
            <person name="Kato S."/>
            <person name="Itoh T."/>
            <person name="Ohkuma M."/>
        </authorList>
    </citation>
    <scope>NUCLEOTIDE SEQUENCE [LARGE SCALE GENOMIC DNA]</scope>
    <source>
        <strain evidence="11">JCM 11219</strain>
    </source>
</reference>
<comment type="similarity">
    <text evidence="9">Belongs to the H(+)-translocating pyrophosphatase (TC 3.A.10) family. K(+)-insensitive subfamily.</text>
</comment>
<keyword evidence="4 9" id="KW-0460">Magnesium</keyword>
<evidence type="ECO:0000256" key="6">
    <source>
        <dbReference type="ARBA" id="ARBA00022989"/>
    </source>
</evidence>
<keyword evidence="6 9" id="KW-1133">Transmembrane helix</keyword>
<dbReference type="NCBIfam" id="NF001960">
    <property type="entry name" value="PRK00733.3-5"/>
    <property type="match status" value="1"/>
</dbReference>
<evidence type="ECO:0000256" key="4">
    <source>
        <dbReference type="ARBA" id="ARBA00022842"/>
    </source>
</evidence>
<keyword evidence="2 9" id="KW-0813">Transport</keyword>
<dbReference type="HAMAP" id="MF_01129">
    <property type="entry name" value="PPase_energized_pump"/>
    <property type="match status" value="1"/>
</dbReference>
<feature type="site" description="Determinant of potassium independence" evidence="9">
    <location>
        <position position="478"/>
    </location>
</feature>
<accession>A0ABN6SRU6</accession>
<feature type="transmembrane region" description="Helical" evidence="9">
    <location>
        <begin position="245"/>
        <end position="262"/>
    </location>
</feature>
<evidence type="ECO:0000256" key="9">
    <source>
        <dbReference type="HAMAP-Rule" id="MF_01129"/>
    </source>
</evidence>
<evidence type="ECO:0000256" key="8">
    <source>
        <dbReference type="ARBA" id="ARBA00023136"/>
    </source>
</evidence>
<feature type="transmembrane region" description="Helical" evidence="9">
    <location>
        <begin position="484"/>
        <end position="505"/>
    </location>
</feature>
<dbReference type="PANTHER" id="PTHR31998">
    <property type="entry name" value="K(+)-INSENSITIVE PYROPHOSPHATE-ENERGIZED PROTON PUMP"/>
    <property type="match status" value="1"/>
</dbReference>
<evidence type="ECO:0000313" key="10">
    <source>
        <dbReference type="EMBL" id="BDR92560.1"/>
    </source>
</evidence>
<dbReference type="EMBL" id="AP026830">
    <property type="protein sequence ID" value="BDR92560.1"/>
    <property type="molecule type" value="Genomic_DNA"/>
</dbReference>
<feature type="transmembrane region" description="Helical" evidence="9">
    <location>
        <begin position="268"/>
        <end position="287"/>
    </location>
</feature>
<keyword evidence="5 9" id="KW-1278">Translocase</keyword>
<dbReference type="NCBIfam" id="NF001953">
    <property type="entry name" value="PRK00733.2-1"/>
    <property type="match status" value="1"/>
</dbReference>
<keyword evidence="9" id="KW-0375">Hydrogen ion transport</keyword>
<dbReference type="Proteomes" id="UP001060771">
    <property type="component" value="Chromosome"/>
</dbReference>
<feature type="transmembrane region" description="Helical" evidence="9">
    <location>
        <begin position="172"/>
        <end position="190"/>
    </location>
</feature>